<evidence type="ECO:0008006" key="3">
    <source>
        <dbReference type="Google" id="ProtNLM"/>
    </source>
</evidence>
<comment type="caution">
    <text evidence="1">The sequence shown here is derived from an EMBL/GenBank/DDBJ whole genome shotgun (WGS) entry which is preliminary data.</text>
</comment>
<keyword evidence="2" id="KW-1185">Reference proteome</keyword>
<name>A0A8J5XN86_9ROSI</name>
<evidence type="ECO:0000313" key="1">
    <source>
        <dbReference type="EMBL" id="KAG8472751.1"/>
    </source>
</evidence>
<gene>
    <name evidence="1" type="ORF">CXB51_034638</name>
</gene>
<dbReference type="InterPro" id="IPR044824">
    <property type="entry name" value="MAIN-like"/>
</dbReference>
<reference evidence="1 2" key="1">
    <citation type="journal article" date="2021" name="bioRxiv">
        <title>The Gossypium anomalum genome as a resource for cotton improvement and evolutionary analysis of hybrid incompatibility.</title>
        <authorList>
            <person name="Grover C.E."/>
            <person name="Yuan D."/>
            <person name="Arick M.A."/>
            <person name="Miller E.R."/>
            <person name="Hu G."/>
            <person name="Peterson D.G."/>
            <person name="Wendel J.F."/>
            <person name="Udall J.A."/>
        </authorList>
    </citation>
    <scope>NUCLEOTIDE SEQUENCE [LARGE SCALE GENOMIC DNA]</scope>
    <source>
        <strain evidence="1">JFW-Udall</strain>
        <tissue evidence="1">Leaf</tissue>
    </source>
</reference>
<proteinExistence type="predicted"/>
<dbReference type="Proteomes" id="UP000701853">
    <property type="component" value="Chromosome 13"/>
</dbReference>
<dbReference type="PANTHER" id="PTHR46033">
    <property type="entry name" value="PROTEIN MAIN-LIKE 2"/>
    <property type="match status" value="1"/>
</dbReference>
<dbReference type="OrthoDB" id="994755at2759"/>
<accession>A0A8J5XN86</accession>
<evidence type="ECO:0000313" key="2">
    <source>
        <dbReference type="Proteomes" id="UP000701853"/>
    </source>
</evidence>
<protein>
    <recommendedName>
        <fullName evidence="3">Aminotransferase-like plant mobile domain-containing protein</fullName>
    </recommendedName>
</protein>
<dbReference type="GO" id="GO:0010073">
    <property type="term" value="P:meristem maintenance"/>
    <property type="evidence" value="ECO:0007669"/>
    <property type="project" value="InterPro"/>
</dbReference>
<sequence>MPSAENISWRARLADVDKNTPPGSELFAGSGILARGHDRRGCKLDPKLISALVERWRPGTHTFIFHVESVLSLWKTCICNWDCRWMGTQSPSPHHLLIEELYAMSFWVLYRIILTEVGSRWTDDWRLSDAGLVMKPRTSEMAEVAYHYCNHGHGFAFHFTSLNRPPIYISTHKEVEPFDELCRIPTSLEYILLVLDQRSEAQTPNEDPAIRAVILDEFLQNPNAWHVKVALVNYATVEMHQSDRVLRQFGFRQPIPVAPECLMMSTKSTYGNRILIGRDTGHTISKCEKIGMIIYLLGNRSSFQS</sequence>
<organism evidence="1 2">
    <name type="scientific">Gossypium anomalum</name>
    <dbReference type="NCBI Taxonomy" id="47600"/>
    <lineage>
        <taxon>Eukaryota</taxon>
        <taxon>Viridiplantae</taxon>
        <taxon>Streptophyta</taxon>
        <taxon>Embryophyta</taxon>
        <taxon>Tracheophyta</taxon>
        <taxon>Spermatophyta</taxon>
        <taxon>Magnoliopsida</taxon>
        <taxon>eudicotyledons</taxon>
        <taxon>Gunneridae</taxon>
        <taxon>Pentapetalae</taxon>
        <taxon>rosids</taxon>
        <taxon>malvids</taxon>
        <taxon>Malvales</taxon>
        <taxon>Malvaceae</taxon>
        <taxon>Malvoideae</taxon>
        <taxon>Gossypium</taxon>
    </lineage>
</organism>
<dbReference type="AlphaFoldDB" id="A0A8J5XN86"/>
<dbReference type="PANTHER" id="PTHR46033:SF8">
    <property type="entry name" value="PROTEIN MAINTENANCE OF MERISTEMS-LIKE"/>
    <property type="match status" value="1"/>
</dbReference>
<dbReference type="EMBL" id="JAHUZN010000013">
    <property type="protein sequence ID" value="KAG8472751.1"/>
    <property type="molecule type" value="Genomic_DNA"/>
</dbReference>